<organism evidence="3">
    <name type="scientific">Brassica campestris</name>
    <name type="common">Field mustard</name>
    <dbReference type="NCBI Taxonomy" id="3711"/>
    <lineage>
        <taxon>Eukaryota</taxon>
        <taxon>Viridiplantae</taxon>
        <taxon>Streptophyta</taxon>
        <taxon>Embryophyta</taxon>
        <taxon>Tracheophyta</taxon>
        <taxon>Spermatophyta</taxon>
        <taxon>Magnoliopsida</taxon>
        <taxon>eudicotyledons</taxon>
        <taxon>Gunneridae</taxon>
        <taxon>Pentapetalae</taxon>
        <taxon>rosids</taxon>
        <taxon>malvids</taxon>
        <taxon>Brassicales</taxon>
        <taxon>Brassicaceae</taxon>
        <taxon>Brassiceae</taxon>
        <taxon>Brassica</taxon>
    </lineage>
</organism>
<dbReference type="NCBIfam" id="TIGR01640">
    <property type="entry name" value="F_box_assoc_1"/>
    <property type="match status" value="1"/>
</dbReference>
<accession>A0A3P6CIP1</accession>
<protein>
    <recommendedName>
        <fullName evidence="1">F-box associated beta-propeller type 1 domain-containing protein</fullName>
    </recommendedName>
</protein>
<feature type="domain" description="F-box associated beta-propeller type 1" evidence="1">
    <location>
        <begin position="98"/>
        <end position="294"/>
    </location>
</feature>
<dbReference type="AlphaFoldDB" id="A0A3P6CIP1"/>
<name>A0A3P6CIP1_BRACM</name>
<reference evidence="3" key="1">
    <citation type="submission" date="2018-11" db="EMBL/GenBank/DDBJ databases">
        <authorList>
            <consortium name="Genoscope - CEA"/>
            <person name="William W."/>
        </authorList>
    </citation>
    <scope>NUCLEOTIDE SEQUENCE</scope>
</reference>
<proteinExistence type="predicted"/>
<dbReference type="Pfam" id="PF07734">
    <property type="entry name" value="FBA_1"/>
    <property type="match status" value="1"/>
</dbReference>
<dbReference type="InterPro" id="IPR017451">
    <property type="entry name" value="F-box-assoc_interact_dom"/>
</dbReference>
<dbReference type="InterPro" id="IPR050796">
    <property type="entry name" value="SCF_F-box_component"/>
</dbReference>
<dbReference type="InterPro" id="IPR006527">
    <property type="entry name" value="F-box-assoc_dom_typ1"/>
</dbReference>
<gene>
    <name evidence="3" type="ORF">BRAA04T17126Z</name>
    <name evidence="2" type="ORF">BRAPAZ1V2_A04P16130.2</name>
</gene>
<sequence>MNEDLILDIMSCCPATEISKFRLLNKACNKRSYEFHFINHHLHKTNSVLGYFIQDHKKHRRPGFVVFGGAEEEAPEKPRISLEFLPSGGVKIEACDAHHGILLCVDDKFKGGRRIPDYIVCKPTTKQYRIIPNPKTRYFTIAIGLMVIQSNPFRYKIVRVSEPLPWERRKTSEGFYNLNCEVFDSDTYAWKRLNDLELPSGEFLGRSEKPESSYGFLHWLTGKNNVIQFCMQTETWSFFPLPEDVMSDGSSLDLVSYEGKLAVLCSNSNSRGGYDLWVLDNSSGKSWANVKDVQVTDIEDKYAKPLWFLSNDVILVAGFARLGLYNTNSNKFQYLQKTTQECLPYYLPRDVCFPFYSNFESICLNEDQITLEDQRQNQR</sequence>
<evidence type="ECO:0000313" key="3">
    <source>
        <dbReference type="EMBL" id="VDD12764.1"/>
    </source>
</evidence>
<dbReference type="PANTHER" id="PTHR31672">
    <property type="entry name" value="BNACNNG10540D PROTEIN"/>
    <property type="match status" value="1"/>
</dbReference>
<dbReference type="Proteomes" id="UP000694005">
    <property type="component" value="Chromosome A04"/>
</dbReference>
<evidence type="ECO:0000313" key="2">
    <source>
        <dbReference type="EMBL" id="CAG7906712.1"/>
    </source>
</evidence>
<dbReference type="SUPFAM" id="SSF50965">
    <property type="entry name" value="Galactose oxidase, central domain"/>
    <property type="match status" value="1"/>
</dbReference>
<evidence type="ECO:0000259" key="1">
    <source>
        <dbReference type="Pfam" id="PF07734"/>
    </source>
</evidence>
<dbReference type="EMBL" id="LS974620">
    <property type="protein sequence ID" value="CAG7906712.1"/>
    <property type="molecule type" value="Genomic_DNA"/>
</dbReference>
<dbReference type="InterPro" id="IPR011043">
    <property type="entry name" value="Gal_Oxase/kelch_b-propeller"/>
</dbReference>
<dbReference type="Gramene" id="A04p16130.2_BraZ1">
    <property type="protein sequence ID" value="A04p16130.2_BraZ1.CDS.1"/>
    <property type="gene ID" value="A04g16130.2_BraZ1"/>
</dbReference>
<dbReference type="EMBL" id="LR031576">
    <property type="protein sequence ID" value="VDD12764.1"/>
    <property type="molecule type" value="Genomic_DNA"/>
</dbReference>